<protein>
    <submittedName>
        <fullName evidence="7">Methyl-accepting chemotaxis protein II</fullName>
    </submittedName>
</protein>
<keyword evidence="5" id="KW-0812">Transmembrane</keyword>
<feature type="transmembrane region" description="Helical" evidence="5">
    <location>
        <begin position="20"/>
        <end position="39"/>
    </location>
</feature>
<evidence type="ECO:0000256" key="3">
    <source>
        <dbReference type="ARBA" id="ARBA00029447"/>
    </source>
</evidence>
<keyword evidence="8" id="KW-1185">Reference proteome</keyword>
<dbReference type="RefSeq" id="WP_281280133.1">
    <property type="nucleotide sequence ID" value="NZ_VJND01000015.1"/>
</dbReference>
<dbReference type="Gene3D" id="1.10.287.950">
    <property type="entry name" value="Methyl-accepting chemotaxis protein"/>
    <property type="match status" value="1"/>
</dbReference>
<dbReference type="PANTHER" id="PTHR43531:SF14">
    <property type="entry name" value="METHYL-ACCEPTING CHEMOTAXIS PROTEIN I-RELATED"/>
    <property type="match status" value="1"/>
</dbReference>
<evidence type="ECO:0000313" key="8">
    <source>
        <dbReference type="Proteomes" id="UP000320225"/>
    </source>
</evidence>
<evidence type="ECO:0000259" key="6">
    <source>
        <dbReference type="PROSITE" id="PS50111"/>
    </source>
</evidence>
<dbReference type="GO" id="GO:0005886">
    <property type="term" value="C:plasma membrane"/>
    <property type="evidence" value="ECO:0007669"/>
    <property type="project" value="TreeGrafter"/>
</dbReference>
<keyword evidence="2" id="KW-0488">Methylation</keyword>
<dbReference type="FunFam" id="1.10.287.950:FF:000001">
    <property type="entry name" value="Methyl-accepting chemotaxis sensory transducer"/>
    <property type="match status" value="1"/>
</dbReference>
<dbReference type="AlphaFoldDB" id="A0A554WJT0"/>
<feature type="domain" description="Methyl-accepting transducer" evidence="6">
    <location>
        <begin position="232"/>
        <end position="461"/>
    </location>
</feature>
<evidence type="ECO:0000256" key="5">
    <source>
        <dbReference type="SAM" id="Phobius"/>
    </source>
</evidence>
<evidence type="ECO:0000256" key="4">
    <source>
        <dbReference type="PROSITE-ProRule" id="PRU00284"/>
    </source>
</evidence>
<dbReference type="Pfam" id="PF00015">
    <property type="entry name" value="MCPsignal"/>
    <property type="match status" value="1"/>
</dbReference>
<organism evidence="7 8">
    <name type="scientific">Tepidimonas sediminis</name>
    <dbReference type="NCBI Taxonomy" id="2588941"/>
    <lineage>
        <taxon>Bacteria</taxon>
        <taxon>Pseudomonadati</taxon>
        <taxon>Pseudomonadota</taxon>
        <taxon>Betaproteobacteria</taxon>
        <taxon>Burkholderiales</taxon>
        <taxon>Tepidimonas</taxon>
    </lineage>
</organism>
<keyword evidence="5" id="KW-1133">Transmembrane helix</keyword>
<accession>A0A554WJT0</accession>
<dbReference type="EMBL" id="VJND01000015">
    <property type="protein sequence ID" value="TSE23848.1"/>
    <property type="molecule type" value="Genomic_DNA"/>
</dbReference>
<dbReference type="SUPFAM" id="SSF58104">
    <property type="entry name" value="Methyl-accepting chemotaxis protein (MCP) signaling domain"/>
    <property type="match status" value="1"/>
</dbReference>
<dbReference type="SMART" id="SM00283">
    <property type="entry name" value="MA"/>
    <property type="match status" value="1"/>
</dbReference>
<dbReference type="PANTHER" id="PTHR43531">
    <property type="entry name" value="PROTEIN ICFG"/>
    <property type="match status" value="1"/>
</dbReference>
<gene>
    <name evidence="7" type="primary">tar_3</name>
    <name evidence="7" type="ORF">Tsedi_02098</name>
</gene>
<feature type="transmembrane region" description="Helical" evidence="5">
    <location>
        <begin position="153"/>
        <end position="176"/>
    </location>
</feature>
<keyword evidence="4" id="KW-0807">Transducer</keyword>
<dbReference type="GO" id="GO:0004888">
    <property type="term" value="F:transmembrane signaling receptor activity"/>
    <property type="evidence" value="ECO:0007669"/>
    <property type="project" value="InterPro"/>
</dbReference>
<dbReference type="InterPro" id="IPR004090">
    <property type="entry name" value="Chemotax_Me-accpt_rcpt"/>
</dbReference>
<proteinExistence type="inferred from homology"/>
<feature type="transmembrane region" description="Helical" evidence="5">
    <location>
        <begin position="116"/>
        <end position="133"/>
    </location>
</feature>
<evidence type="ECO:0000256" key="2">
    <source>
        <dbReference type="ARBA" id="ARBA00022481"/>
    </source>
</evidence>
<dbReference type="Proteomes" id="UP000320225">
    <property type="component" value="Unassembled WGS sequence"/>
</dbReference>
<comment type="similarity">
    <text evidence="3">Belongs to the methyl-accepting chemotaxis (MCP) protein family.</text>
</comment>
<dbReference type="PRINTS" id="PR00260">
    <property type="entry name" value="CHEMTRNSDUCR"/>
</dbReference>
<evidence type="ECO:0000313" key="7">
    <source>
        <dbReference type="EMBL" id="TSE23848.1"/>
    </source>
</evidence>
<feature type="transmembrane region" description="Helical" evidence="5">
    <location>
        <begin position="88"/>
        <end position="109"/>
    </location>
</feature>
<name>A0A554WJT0_9BURK</name>
<dbReference type="InterPro" id="IPR004089">
    <property type="entry name" value="MCPsignal_dom"/>
</dbReference>
<dbReference type="GO" id="GO:0006935">
    <property type="term" value="P:chemotaxis"/>
    <property type="evidence" value="ECO:0007669"/>
    <property type="project" value="InterPro"/>
</dbReference>
<evidence type="ECO:0000256" key="1">
    <source>
        <dbReference type="ARBA" id="ARBA00004370"/>
    </source>
</evidence>
<dbReference type="InterPro" id="IPR051310">
    <property type="entry name" value="MCP_chemotaxis"/>
</dbReference>
<dbReference type="CDD" id="cd11386">
    <property type="entry name" value="MCP_signal"/>
    <property type="match status" value="1"/>
</dbReference>
<dbReference type="GO" id="GO:0007165">
    <property type="term" value="P:signal transduction"/>
    <property type="evidence" value="ECO:0007669"/>
    <property type="project" value="UniProtKB-KW"/>
</dbReference>
<comment type="caution">
    <text evidence="7">The sequence shown here is derived from an EMBL/GenBank/DDBJ whole genome shotgun (WGS) entry which is preliminary data.</text>
</comment>
<dbReference type="PROSITE" id="PS50111">
    <property type="entry name" value="CHEMOTAXIS_TRANSDUC_2"/>
    <property type="match status" value="1"/>
</dbReference>
<sequence>MTTAPALHDPLLPIYRRGDLAMLIALALYAAASVPILLLMQRPGLSLGAELAWLVGLSLPGVIGFAALRGTLAGRLLLATSLSTLVMLHIQVSAGMIEFHFGVFVTLALLMTYLDWRPVVWSAALFAVHHVAFDRLQAAGWGLYCLSEPNFPVILLHAAYVIVQTGFEVVLILWLARQVRDNAEVAALADSLARGEHVVLDVAHLRATTPLAQRLKDVIGRIAGAVSGIRSAVQQIENAAGEIAGGTQDLSRRTEGAAASLQQTAASLQHLTDTVQHSANAARTANELAAQAADTTRRGGETVAQVVSTMGEIQASSQKIADIIGVIDGIAFQTNILALNAAVEAARAGEAGRGFAVVAGEVRALAQRSAQAAREIKTLIETSVAKVQAGSAQVQQAGQTMDDIVQAIQRVADTIGEITHTAREQSEGIGQVNAAMGQLDQSTQQNAALVEQSAAAAEALREQAQRLLQAVSVFQLGAAEAAAPMTRGPALGAPMRAQLPAR</sequence>
<reference evidence="7 8" key="1">
    <citation type="submission" date="2019-07" db="EMBL/GenBank/DDBJ databases">
        <title>Tepidimonas sediminis YIM 72259 draft genome.</title>
        <authorList>
            <person name="Da Costa M.S."/>
            <person name="Froufe H.J.C."/>
            <person name="Egas C."/>
            <person name="Albuquerque L."/>
        </authorList>
    </citation>
    <scope>NUCLEOTIDE SEQUENCE [LARGE SCALE GENOMIC DNA]</scope>
    <source>
        <strain evidence="7 8">YIM 72259</strain>
    </source>
</reference>
<comment type="subcellular location">
    <subcellularLocation>
        <location evidence="1">Membrane</location>
    </subcellularLocation>
</comment>
<feature type="transmembrane region" description="Helical" evidence="5">
    <location>
        <begin position="51"/>
        <end position="68"/>
    </location>
</feature>
<keyword evidence="5" id="KW-0472">Membrane</keyword>